<feature type="transmembrane region" description="Helical" evidence="3">
    <location>
        <begin position="6"/>
        <end position="23"/>
    </location>
</feature>
<evidence type="ECO:0000256" key="1">
    <source>
        <dbReference type="PIRNR" id="PIRNR018571"/>
    </source>
</evidence>
<evidence type="ECO:0000313" key="4">
    <source>
        <dbReference type="EMBL" id="HIQ78548.1"/>
    </source>
</evidence>
<keyword evidence="1" id="KW-0645">Protease</keyword>
<name>A0A9D1CSL9_9FIRM</name>
<sequence length="273" mass="28164">MIYADSLFALNMAIDYFLLLCSAKISGAELRRWRFAAAAALGGAYAVACVLPGMGFLSSGAVKLAAAALMAVAAYGGEERYLRCLITFLAVSAAFGGAVFALSLVSGTAFSGVMYVPVSPRVLVMAFAVCYASVSFAFRRAHLRAGREVVPLTVTLSGKSAPLRALRDTGNGLVDPVSGRAVAVAEYSALYPLFPPGAPRRPPEDAVALCEELSALPGLAGRISLVPYSSLGRSRGLVAALRPDSAAVCGRDAPLLIALSPGRLGDGGYNAIL</sequence>
<feature type="transmembrane region" description="Helical" evidence="3">
    <location>
        <begin position="84"/>
        <end position="106"/>
    </location>
</feature>
<organism evidence="4 5">
    <name type="scientific">Candidatus Scatomorpha intestinavium</name>
    <dbReference type="NCBI Taxonomy" id="2840922"/>
    <lineage>
        <taxon>Bacteria</taxon>
        <taxon>Bacillati</taxon>
        <taxon>Bacillota</taxon>
        <taxon>Clostridia</taxon>
        <taxon>Eubacteriales</taxon>
        <taxon>Candidatus Scatomorpha</taxon>
    </lineage>
</organism>
<dbReference type="GO" id="GO:0004190">
    <property type="term" value="F:aspartic-type endopeptidase activity"/>
    <property type="evidence" value="ECO:0007669"/>
    <property type="project" value="UniProtKB-KW"/>
</dbReference>
<keyword evidence="1 3" id="KW-0472">Membrane</keyword>
<keyword evidence="1" id="KW-1003">Cell membrane</keyword>
<evidence type="ECO:0000256" key="3">
    <source>
        <dbReference type="SAM" id="Phobius"/>
    </source>
</evidence>
<dbReference type="Pfam" id="PF03419">
    <property type="entry name" value="Peptidase_U4"/>
    <property type="match status" value="1"/>
</dbReference>
<dbReference type="GO" id="GO:0030435">
    <property type="term" value="P:sporulation resulting in formation of a cellular spore"/>
    <property type="evidence" value="ECO:0007669"/>
    <property type="project" value="UniProtKB-KW"/>
</dbReference>
<protein>
    <recommendedName>
        <fullName evidence="1">Sporulation sigma-E factor-processing peptidase</fullName>
        <ecNumber evidence="1">3.4.23.-</ecNumber>
    </recommendedName>
    <alternativeName>
        <fullName evidence="1">Membrane-associated aspartic protease</fullName>
    </alternativeName>
    <alternativeName>
        <fullName evidence="1">Stage II sporulation protein GA</fullName>
    </alternativeName>
</protein>
<keyword evidence="1" id="KW-0378">Hydrolase</keyword>
<dbReference type="PIRSF" id="PIRSF018571">
    <property type="entry name" value="SpoIIGA"/>
    <property type="match status" value="1"/>
</dbReference>
<feature type="transmembrane region" description="Helical" evidence="3">
    <location>
        <begin position="35"/>
        <end position="54"/>
    </location>
</feature>
<gene>
    <name evidence="4" type="ORF">IAB77_04750</name>
</gene>
<reference evidence="4" key="1">
    <citation type="submission" date="2020-10" db="EMBL/GenBank/DDBJ databases">
        <authorList>
            <person name="Gilroy R."/>
        </authorList>
    </citation>
    <scope>NUCLEOTIDE SEQUENCE</scope>
    <source>
        <strain evidence="4">ChiBcolR7-354</strain>
    </source>
</reference>
<proteinExistence type="inferred from homology"/>
<keyword evidence="3" id="KW-0812">Transmembrane</keyword>
<dbReference type="EC" id="3.4.23.-" evidence="1"/>
<accession>A0A9D1CSL9</accession>
<dbReference type="EMBL" id="DVGA01000048">
    <property type="protein sequence ID" value="HIQ78548.1"/>
    <property type="molecule type" value="Genomic_DNA"/>
</dbReference>
<evidence type="ECO:0000313" key="5">
    <source>
        <dbReference type="Proteomes" id="UP000824262"/>
    </source>
</evidence>
<dbReference type="Proteomes" id="UP000824262">
    <property type="component" value="Unassembled WGS sequence"/>
</dbReference>
<keyword evidence="1" id="KW-0749">Sporulation</keyword>
<comment type="similarity">
    <text evidence="1">Belongs to the peptidase U4 family.</text>
</comment>
<keyword evidence="1" id="KW-0064">Aspartyl protease</keyword>
<comment type="function">
    <text evidence="1">Probable aspartic protease that is responsible for the proteolytic cleavage of the RNA polymerase sigma E factor (SigE/spoIIGB) to yield the active peptide in the mother cell during sporulation. Responds to a signal from the forespore that is triggered by the extracellular signal protein SpoIIR.</text>
</comment>
<dbReference type="GO" id="GO:0006508">
    <property type="term" value="P:proteolysis"/>
    <property type="evidence" value="ECO:0007669"/>
    <property type="project" value="UniProtKB-KW"/>
</dbReference>
<dbReference type="AlphaFoldDB" id="A0A9D1CSL9"/>
<comment type="caution">
    <text evidence="4">The sequence shown here is derived from an EMBL/GenBank/DDBJ whole genome shotgun (WGS) entry which is preliminary data.</text>
</comment>
<dbReference type="InterPro" id="IPR005081">
    <property type="entry name" value="SpoIIGA"/>
</dbReference>
<feature type="active site" evidence="2">
    <location>
        <position position="168"/>
    </location>
</feature>
<feature type="transmembrane region" description="Helical" evidence="3">
    <location>
        <begin position="118"/>
        <end position="138"/>
    </location>
</feature>
<dbReference type="GO" id="GO:0005886">
    <property type="term" value="C:plasma membrane"/>
    <property type="evidence" value="ECO:0007669"/>
    <property type="project" value="UniProtKB-SubCell"/>
</dbReference>
<comment type="subcellular location">
    <subcellularLocation>
        <location evidence="1">Cell membrane</location>
    </subcellularLocation>
</comment>
<dbReference type="GO" id="GO:0030436">
    <property type="term" value="P:asexual sporulation"/>
    <property type="evidence" value="ECO:0007669"/>
    <property type="project" value="InterPro"/>
</dbReference>
<reference evidence="4" key="2">
    <citation type="journal article" date="2021" name="PeerJ">
        <title>Extensive microbial diversity within the chicken gut microbiome revealed by metagenomics and culture.</title>
        <authorList>
            <person name="Gilroy R."/>
            <person name="Ravi A."/>
            <person name="Getino M."/>
            <person name="Pursley I."/>
            <person name="Horton D.L."/>
            <person name="Alikhan N.F."/>
            <person name="Baker D."/>
            <person name="Gharbi K."/>
            <person name="Hall N."/>
            <person name="Watson M."/>
            <person name="Adriaenssens E.M."/>
            <person name="Foster-Nyarko E."/>
            <person name="Jarju S."/>
            <person name="Secka A."/>
            <person name="Antonio M."/>
            <person name="Oren A."/>
            <person name="Chaudhuri R.R."/>
            <person name="La Ragione R."/>
            <person name="Hildebrand F."/>
            <person name="Pallen M.J."/>
        </authorList>
    </citation>
    <scope>NUCLEOTIDE SEQUENCE</scope>
    <source>
        <strain evidence="4">ChiBcolR7-354</strain>
    </source>
</reference>
<keyword evidence="3" id="KW-1133">Transmembrane helix</keyword>
<evidence type="ECO:0000256" key="2">
    <source>
        <dbReference type="PIRSR" id="PIRSR018571-1"/>
    </source>
</evidence>